<dbReference type="Gene3D" id="3.40.50.1820">
    <property type="entry name" value="alpha/beta hydrolase"/>
    <property type="match status" value="1"/>
</dbReference>
<evidence type="ECO:0000313" key="2">
    <source>
        <dbReference type="Proteomes" id="UP000034543"/>
    </source>
</evidence>
<comment type="caution">
    <text evidence="1">The sequence shown here is derived from an EMBL/GenBank/DDBJ whole genome shotgun (WGS) entry which is preliminary data.</text>
</comment>
<protein>
    <recommendedName>
        <fullName evidence="3">Serine aminopeptidase S33 domain-containing protein</fullName>
    </recommendedName>
</protein>
<evidence type="ECO:0000313" key="1">
    <source>
        <dbReference type="EMBL" id="KKS84986.1"/>
    </source>
</evidence>
<dbReference type="Proteomes" id="UP000034543">
    <property type="component" value="Unassembled WGS sequence"/>
</dbReference>
<dbReference type="InterPro" id="IPR013744">
    <property type="entry name" value="SidJ"/>
</dbReference>
<dbReference type="Pfam" id="PF08538">
    <property type="entry name" value="DUF1749"/>
    <property type="match status" value="1"/>
</dbReference>
<dbReference type="PANTHER" id="PTHR31591">
    <property type="entry name" value="UPF0613 PROTEIN PB24D3.06C"/>
    <property type="match status" value="1"/>
</dbReference>
<sequence length="119" mass="13332">MFDIDAGISFLINQGFSEIILIGHSTGANKVCYYAGSRKDPRVSAIVLASPVSDRYDPTIKPVEMRERLTKMQQLIKNKKGDELQLGLHFFPITPKRFVSLLHPIPLKTSLTMGNKSRS</sequence>
<dbReference type="AlphaFoldDB" id="A0A0G1EPN4"/>
<reference evidence="1 2" key="1">
    <citation type="journal article" date="2015" name="Nature">
        <title>rRNA introns, odd ribosomes, and small enigmatic genomes across a large radiation of phyla.</title>
        <authorList>
            <person name="Brown C.T."/>
            <person name="Hug L.A."/>
            <person name="Thomas B.C."/>
            <person name="Sharon I."/>
            <person name="Castelle C.J."/>
            <person name="Singh A."/>
            <person name="Wilkins M.J."/>
            <person name="Williams K.H."/>
            <person name="Banfield J.F."/>
        </authorList>
    </citation>
    <scope>NUCLEOTIDE SEQUENCE [LARGE SCALE GENOMIC DNA]</scope>
</reference>
<dbReference type="EMBL" id="LCFB01000012">
    <property type="protein sequence ID" value="KKS84986.1"/>
    <property type="molecule type" value="Genomic_DNA"/>
</dbReference>
<dbReference type="PANTHER" id="PTHR31591:SF1">
    <property type="entry name" value="UPF0613 PROTEIN PB24D3.06C"/>
    <property type="match status" value="1"/>
</dbReference>
<accession>A0A0G1EPN4</accession>
<dbReference type="SUPFAM" id="SSF53474">
    <property type="entry name" value="alpha/beta-Hydrolases"/>
    <property type="match status" value="1"/>
</dbReference>
<name>A0A0G1EPN4_9BACT</name>
<organism evidence="1 2">
    <name type="scientific">Candidatus Gottesmanbacteria bacterium GW2011_GWA1_43_11</name>
    <dbReference type="NCBI Taxonomy" id="1618436"/>
    <lineage>
        <taxon>Bacteria</taxon>
        <taxon>Candidatus Gottesmaniibacteriota</taxon>
    </lineage>
</organism>
<dbReference type="STRING" id="1618436.UV59_C0012G0079"/>
<evidence type="ECO:0008006" key="3">
    <source>
        <dbReference type="Google" id="ProtNLM"/>
    </source>
</evidence>
<proteinExistence type="predicted"/>
<gene>
    <name evidence="1" type="ORF">UV59_C0012G0079</name>
</gene>
<dbReference type="InterPro" id="IPR029058">
    <property type="entry name" value="AB_hydrolase_fold"/>
</dbReference>